<comment type="caution">
    <text evidence="3">The sequence shown here is derived from an EMBL/GenBank/DDBJ whole genome shotgun (WGS) entry which is preliminary data.</text>
</comment>
<feature type="region of interest" description="Disordered" evidence="1">
    <location>
        <begin position="168"/>
        <end position="188"/>
    </location>
</feature>
<feature type="compositionally biased region" description="Basic and acidic residues" evidence="1">
    <location>
        <begin position="168"/>
        <end position="186"/>
    </location>
</feature>
<evidence type="ECO:0000313" key="3">
    <source>
        <dbReference type="EMBL" id="CAG2203809.1"/>
    </source>
</evidence>
<name>A0A8S3R7W7_MYTED</name>
<dbReference type="GO" id="GO:0016579">
    <property type="term" value="P:protein deubiquitination"/>
    <property type="evidence" value="ECO:0007669"/>
    <property type="project" value="TreeGrafter"/>
</dbReference>
<dbReference type="PANTHER" id="PTHR12419:SF11">
    <property type="entry name" value="OTU DOMAIN-CONTAINING PROTEIN DDB_G0284757"/>
    <property type="match status" value="1"/>
</dbReference>
<dbReference type="Proteomes" id="UP000683360">
    <property type="component" value="Unassembled WGS sequence"/>
</dbReference>
<reference evidence="3" key="1">
    <citation type="submission" date="2021-03" db="EMBL/GenBank/DDBJ databases">
        <authorList>
            <person name="Bekaert M."/>
        </authorList>
    </citation>
    <scope>NUCLEOTIDE SEQUENCE</scope>
</reference>
<dbReference type="CDD" id="cd22758">
    <property type="entry name" value="OTU_232R-like"/>
    <property type="match status" value="1"/>
</dbReference>
<feature type="compositionally biased region" description="Basic and acidic residues" evidence="1">
    <location>
        <begin position="204"/>
        <end position="226"/>
    </location>
</feature>
<evidence type="ECO:0000259" key="2">
    <source>
        <dbReference type="PROSITE" id="PS50802"/>
    </source>
</evidence>
<dbReference type="PANTHER" id="PTHR12419">
    <property type="entry name" value="OTU DOMAIN CONTAINING PROTEIN"/>
    <property type="match status" value="1"/>
</dbReference>
<dbReference type="Pfam" id="PF02338">
    <property type="entry name" value="OTU"/>
    <property type="match status" value="1"/>
</dbReference>
<dbReference type="Gene3D" id="3.90.70.80">
    <property type="match status" value="1"/>
</dbReference>
<dbReference type="EMBL" id="CAJPWZ010000931">
    <property type="protein sequence ID" value="CAG2203809.1"/>
    <property type="molecule type" value="Genomic_DNA"/>
</dbReference>
<feature type="compositionally biased region" description="Basic and acidic residues" evidence="1">
    <location>
        <begin position="255"/>
        <end position="267"/>
    </location>
</feature>
<evidence type="ECO:0000313" key="4">
    <source>
        <dbReference type="Proteomes" id="UP000683360"/>
    </source>
</evidence>
<accession>A0A8S3R7W7</accession>
<dbReference type="InterPro" id="IPR050704">
    <property type="entry name" value="Peptidase_C85-like"/>
</dbReference>
<dbReference type="SUPFAM" id="SSF54001">
    <property type="entry name" value="Cysteine proteinases"/>
    <property type="match status" value="1"/>
</dbReference>
<proteinExistence type="predicted"/>
<protein>
    <recommendedName>
        <fullName evidence="2">OTU domain-containing protein</fullName>
    </recommendedName>
</protein>
<dbReference type="GO" id="GO:0004843">
    <property type="term" value="F:cysteine-type deubiquitinase activity"/>
    <property type="evidence" value="ECO:0007669"/>
    <property type="project" value="TreeGrafter"/>
</dbReference>
<organism evidence="3 4">
    <name type="scientific">Mytilus edulis</name>
    <name type="common">Blue mussel</name>
    <dbReference type="NCBI Taxonomy" id="6550"/>
    <lineage>
        <taxon>Eukaryota</taxon>
        <taxon>Metazoa</taxon>
        <taxon>Spiralia</taxon>
        <taxon>Lophotrochozoa</taxon>
        <taxon>Mollusca</taxon>
        <taxon>Bivalvia</taxon>
        <taxon>Autobranchia</taxon>
        <taxon>Pteriomorphia</taxon>
        <taxon>Mytilida</taxon>
        <taxon>Mytiloidea</taxon>
        <taxon>Mytilidae</taxon>
        <taxon>Mytilinae</taxon>
        <taxon>Mytilus</taxon>
    </lineage>
</organism>
<feature type="region of interest" description="Disordered" evidence="1">
    <location>
        <begin position="204"/>
        <end position="407"/>
    </location>
</feature>
<gene>
    <name evidence="3" type="ORF">MEDL_18310</name>
</gene>
<keyword evidence="4" id="KW-1185">Reference proteome</keyword>
<feature type="domain" description="OTU" evidence="2">
    <location>
        <begin position="510"/>
        <end position="646"/>
    </location>
</feature>
<dbReference type="OrthoDB" id="6158363at2759"/>
<feature type="compositionally biased region" description="Polar residues" evidence="1">
    <location>
        <begin position="326"/>
        <end position="335"/>
    </location>
</feature>
<dbReference type="AlphaFoldDB" id="A0A8S3R7W7"/>
<dbReference type="InterPro" id="IPR038765">
    <property type="entry name" value="Papain-like_cys_pep_sf"/>
</dbReference>
<sequence length="661" mass="75862">MLMELIHADLSSRLPRNNMPLKDIFQKKIENSSSFLSDVWKPRYKEGNGGCQHQILEDNIVTDHNDIRKDGKHQSMTTKNCLQVQEVFENNGDDKEKRENNSSCRCGRRNCALNMIDRLTREDRLKEEDPPEKRMINDFEMMKSYKASEEKFPFSFLSLIMLGGDSDDKRQLQSSSDHEERKKDLRSSTTMKFLSEAFPNWFDRKSRPLDKNENENTKKQSKDLKFSPKQSRPPPKPPRMVFQLSISVDEDEKNENDASLKTPEKSVIESVNHLNNDKSTDEDESVEIRDTGSINRVIPDENKLSISIDFSSHMSSEISEQKKPECSQSLPTHGNTKSDLDKDSNPGFSQSFTSDVQNEGATTKKSAEDFKTLRSSQRKFSSEKDSSPGSRTELNKSDSSEDDTFPYKIQQSNTFLSNEMDDFDDPPDDIFGPECGPEMEDLPGLYDPEDCHAPFENLSAASLPTDPQTLFEEHMHHCPAAVAKHHVCCNCNQFTKNQHMLYELVRTEGLEMHDVVPDGNCMFRAIIDQLRMQGIITMTCNGIRQMAVEYLRNNPLQNDGTHLEDFFVAADESWEEFLRRMSKDGEWGDQIVLRGLAEVIDREICIISTFGDSHNQTTITPQGASKVKKIYLGHVNDQHYYSLRPKGWHEKWYKGRNILLC</sequence>
<dbReference type="PROSITE" id="PS50802">
    <property type="entry name" value="OTU"/>
    <property type="match status" value="1"/>
</dbReference>
<evidence type="ECO:0000256" key="1">
    <source>
        <dbReference type="SAM" id="MobiDB-lite"/>
    </source>
</evidence>
<dbReference type="InterPro" id="IPR003323">
    <property type="entry name" value="OTU_dom"/>
</dbReference>
<feature type="compositionally biased region" description="Low complexity" evidence="1">
    <location>
        <begin position="305"/>
        <end position="318"/>
    </location>
</feature>
<feature type="compositionally biased region" description="Polar residues" evidence="1">
    <location>
        <begin position="346"/>
        <end position="364"/>
    </location>
</feature>